<protein>
    <recommendedName>
        <fullName evidence="1">DOD-type homing endonuclease domain-containing protein</fullName>
    </recommendedName>
</protein>
<dbReference type="InterPro" id="IPR004042">
    <property type="entry name" value="Intein_endonuc_central"/>
</dbReference>
<comment type="caution">
    <text evidence="2">The sequence shown here is derived from an EMBL/GenBank/DDBJ whole genome shotgun (WGS) entry which is preliminary data.</text>
</comment>
<dbReference type="GO" id="GO:0004519">
    <property type="term" value="F:endonuclease activity"/>
    <property type="evidence" value="ECO:0007669"/>
    <property type="project" value="InterPro"/>
</dbReference>
<dbReference type="Gene3D" id="3.10.28.10">
    <property type="entry name" value="Homing endonucleases"/>
    <property type="match status" value="2"/>
</dbReference>
<feature type="domain" description="DOD-type homing endonuclease" evidence="1">
    <location>
        <begin position="79"/>
        <end position="122"/>
    </location>
</feature>
<accession>A0A1F4UXM6</accession>
<dbReference type="InterPro" id="IPR027434">
    <property type="entry name" value="Homing_endonucl"/>
</dbReference>
<organism evidence="2 3">
    <name type="scientific">candidate division WWE3 bacterium RIFCSPLOWO2_01_FULL_37_15</name>
    <dbReference type="NCBI Taxonomy" id="1802622"/>
    <lineage>
        <taxon>Bacteria</taxon>
        <taxon>Katanobacteria</taxon>
    </lineage>
</organism>
<dbReference type="InterPro" id="IPR004860">
    <property type="entry name" value="LAGLIDADG_dom"/>
</dbReference>
<dbReference type="PROSITE" id="PS50819">
    <property type="entry name" value="INTEIN_ENDONUCLEASE"/>
    <property type="match status" value="1"/>
</dbReference>
<evidence type="ECO:0000259" key="1">
    <source>
        <dbReference type="PROSITE" id="PS50819"/>
    </source>
</evidence>
<dbReference type="Pfam" id="PF14528">
    <property type="entry name" value="LAGLIDADG_3"/>
    <property type="match status" value="1"/>
</dbReference>
<evidence type="ECO:0000313" key="2">
    <source>
        <dbReference type="EMBL" id="OGC49681.1"/>
    </source>
</evidence>
<evidence type="ECO:0000313" key="3">
    <source>
        <dbReference type="Proteomes" id="UP000177458"/>
    </source>
</evidence>
<dbReference type="SUPFAM" id="SSF55608">
    <property type="entry name" value="Homing endonucleases"/>
    <property type="match status" value="2"/>
</dbReference>
<name>A0A1F4UXM6_UNCKA</name>
<proteinExistence type="predicted"/>
<gene>
    <name evidence="2" type="ORF">A3A69_01970</name>
</gene>
<dbReference type="EMBL" id="MEVF01000016">
    <property type="protein sequence ID" value="OGC49681.1"/>
    <property type="molecule type" value="Genomic_DNA"/>
</dbReference>
<reference evidence="2 3" key="1">
    <citation type="journal article" date="2016" name="Nat. Commun.">
        <title>Thousands of microbial genomes shed light on interconnected biogeochemical processes in an aquifer system.</title>
        <authorList>
            <person name="Anantharaman K."/>
            <person name="Brown C.T."/>
            <person name="Hug L.A."/>
            <person name="Sharon I."/>
            <person name="Castelle C.J."/>
            <person name="Probst A.J."/>
            <person name="Thomas B.C."/>
            <person name="Singh A."/>
            <person name="Wilkins M.J."/>
            <person name="Karaoz U."/>
            <person name="Brodie E.L."/>
            <person name="Williams K.H."/>
            <person name="Hubbard S.S."/>
            <person name="Banfield J.F."/>
        </authorList>
    </citation>
    <scope>NUCLEOTIDE SEQUENCE [LARGE SCALE GENOMIC DNA]</scope>
</reference>
<sequence length="170" mass="20326">MTKAYLLGALHDGTVRKLTYRIVQKDQEYIEFLVKEIKNLGQKAWMYKEGKTRNLYVVEFSRSFLKDFVIESNKDKIDYIRGYFDAEGGVSRDPKVRYYLYFAQKNLKDLSQIKKWLEELGIKCGFIHNPSKKVDPNYWRFFISVQSYEKFAKIIGSWHPVKSHFLRMKI</sequence>
<dbReference type="Proteomes" id="UP000177458">
    <property type="component" value="Unassembled WGS sequence"/>
</dbReference>
<dbReference type="AlphaFoldDB" id="A0A1F4UXM6"/>